<evidence type="ECO:0000256" key="4">
    <source>
        <dbReference type="ARBA" id="ARBA00022989"/>
    </source>
</evidence>
<dbReference type="AlphaFoldDB" id="A0A5M4FCX0"/>
<keyword evidence="4 6" id="KW-1133">Transmembrane helix</keyword>
<evidence type="ECO:0000256" key="3">
    <source>
        <dbReference type="ARBA" id="ARBA00022692"/>
    </source>
</evidence>
<dbReference type="Proteomes" id="UP000380867">
    <property type="component" value="Unassembled WGS sequence"/>
</dbReference>
<organism evidence="7 8">
    <name type="scientific">Aeromicrobium ginsengisoli</name>
    <dbReference type="NCBI Taxonomy" id="363867"/>
    <lineage>
        <taxon>Bacteria</taxon>
        <taxon>Bacillati</taxon>
        <taxon>Actinomycetota</taxon>
        <taxon>Actinomycetes</taxon>
        <taxon>Propionibacteriales</taxon>
        <taxon>Nocardioidaceae</taxon>
        <taxon>Aeromicrobium</taxon>
    </lineage>
</organism>
<evidence type="ECO:0000313" key="7">
    <source>
        <dbReference type="EMBL" id="KAA1395742.1"/>
    </source>
</evidence>
<dbReference type="RefSeq" id="WP_149690394.1">
    <property type="nucleotide sequence ID" value="NZ_SDPQ02000003.1"/>
</dbReference>
<name>A0A5M4FCX0_9ACTN</name>
<feature type="transmembrane region" description="Helical" evidence="6">
    <location>
        <begin position="15"/>
        <end position="37"/>
    </location>
</feature>
<dbReference type="EMBL" id="SDPQ02000003">
    <property type="protein sequence ID" value="KAA1395742.1"/>
    <property type="molecule type" value="Genomic_DNA"/>
</dbReference>
<protein>
    <recommendedName>
        <fullName evidence="6">SURF1-like protein</fullName>
    </recommendedName>
</protein>
<dbReference type="InterPro" id="IPR045214">
    <property type="entry name" value="Surf1/Surf4"/>
</dbReference>
<dbReference type="GO" id="GO:0005886">
    <property type="term" value="C:plasma membrane"/>
    <property type="evidence" value="ECO:0007669"/>
    <property type="project" value="UniProtKB-SubCell"/>
</dbReference>
<gene>
    <name evidence="7" type="ORF">ESP70_016515</name>
</gene>
<accession>A0A5M4FCX0</accession>
<evidence type="ECO:0000256" key="1">
    <source>
        <dbReference type="ARBA" id="ARBA00004370"/>
    </source>
</evidence>
<keyword evidence="8" id="KW-1185">Reference proteome</keyword>
<dbReference type="PANTHER" id="PTHR23427">
    <property type="entry name" value="SURFEIT LOCUS PROTEIN"/>
    <property type="match status" value="1"/>
</dbReference>
<keyword evidence="3 6" id="KW-0812">Transmembrane</keyword>
<comment type="subcellular location">
    <subcellularLocation>
        <location evidence="6">Cell membrane</location>
        <topology evidence="6">Multi-pass membrane protein</topology>
    </subcellularLocation>
    <subcellularLocation>
        <location evidence="1">Membrane</location>
    </subcellularLocation>
</comment>
<comment type="caution">
    <text evidence="7">The sequence shown here is derived from an EMBL/GenBank/DDBJ whole genome shotgun (WGS) entry which is preliminary data.</text>
</comment>
<dbReference type="Pfam" id="PF02104">
    <property type="entry name" value="SURF1"/>
    <property type="match status" value="1"/>
</dbReference>
<sequence>MNLGTARLWLRPGLVGLHVFAVVAVAFCVFMGLWQLGVYDSRQEHERADKQHVPRVALSGLWGPDQPFTSTLNHRPVTAEGTFAPATQQVWVTDKEQNGREGAWLLAPLLVDGDDHALLVVRGWAPKAGEFPAVPQGKVTIKAVLQPGEAGGASYDPDRREIGSVRIPALTNELPYDLYSGYAVSTSASAAAGLDLVPPPEPGDVSWTVGLRNLAYAFQWWVFGAFAVFMWWRMSTESVAAARPKVA</sequence>
<dbReference type="CDD" id="cd06662">
    <property type="entry name" value="SURF1"/>
    <property type="match status" value="1"/>
</dbReference>
<reference evidence="7" key="1">
    <citation type="submission" date="2019-09" db="EMBL/GenBank/DDBJ databases">
        <authorList>
            <person name="Li J."/>
        </authorList>
    </citation>
    <scope>NUCLEOTIDE SEQUENCE [LARGE SCALE GENOMIC DNA]</scope>
    <source>
        <strain evidence="7">JCM 14732</strain>
    </source>
</reference>
<dbReference type="PANTHER" id="PTHR23427:SF2">
    <property type="entry name" value="SURFEIT LOCUS PROTEIN 1"/>
    <property type="match status" value="1"/>
</dbReference>
<keyword evidence="5 6" id="KW-0472">Membrane</keyword>
<comment type="similarity">
    <text evidence="2 6">Belongs to the SURF1 family.</text>
</comment>
<proteinExistence type="inferred from homology"/>
<evidence type="ECO:0000313" key="8">
    <source>
        <dbReference type="Proteomes" id="UP000380867"/>
    </source>
</evidence>
<evidence type="ECO:0000256" key="2">
    <source>
        <dbReference type="ARBA" id="ARBA00007165"/>
    </source>
</evidence>
<keyword evidence="6" id="KW-1003">Cell membrane</keyword>
<feature type="transmembrane region" description="Helical" evidence="6">
    <location>
        <begin position="214"/>
        <end position="232"/>
    </location>
</feature>
<dbReference type="PROSITE" id="PS50895">
    <property type="entry name" value="SURF1"/>
    <property type="match status" value="1"/>
</dbReference>
<dbReference type="OrthoDB" id="3266379at2"/>
<evidence type="ECO:0000256" key="5">
    <source>
        <dbReference type="ARBA" id="ARBA00023136"/>
    </source>
</evidence>
<evidence type="ECO:0000256" key="6">
    <source>
        <dbReference type="RuleBase" id="RU363076"/>
    </source>
</evidence>
<dbReference type="InterPro" id="IPR002994">
    <property type="entry name" value="Surf1/Shy1"/>
</dbReference>